<keyword evidence="2" id="KW-1185">Reference proteome</keyword>
<sequence>MTKQLFETLASSLFPPTFIVLLPQQSVLSTVSCVSDEYLVRRKTATSKLSSRICAETMYHILASSMQGTAANLGRKG</sequence>
<evidence type="ECO:0000313" key="2">
    <source>
        <dbReference type="Proteomes" id="UP000217790"/>
    </source>
</evidence>
<dbReference type="InParanoid" id="A0A2H3D7B8"/>
<proteinExistence type="predicted"/>
<dbReference type="OrthoDB" id="10540662at2759"/>
<name>A0A2H3D7B8_ARMGA</name>
<accession>A0A2H3D7B8</accession>
<organism evidence="1 2">
    <name type="scientific">Armillaria gallica</name>
    <name type="common">Bulbous honey fungus</name>
    <name type="synonym">Armillaria bulbosa</name>
    <dbReference type="NCBI Taxonomy" id="47427"/>
    <lineage>
        <taxon>Eukaryota</taxon>
        <taxon>Fungi</taxon>
        <taxon>Dikarya</taxon>
        <taxon>Basidiomycota</taxon>
        <taxon>Agaricomycotina</taxon>
        <taxon>Agaricomycetes</taxon>
        <taxon>Agaricomycetidae</taxon>
        <taxon>Agaricales</taxon>
        <taxon>Marasmiineae</taxon>
        <taxon>Physalacriaceae</taxon>
        <taxon>Armillaria</taxon>
    </lineage>
</organism>
<reference evidence="2" key="1">
    <citation type="journal article" date="2017" name="Nat. Ecol. Evol.">
        <title>Genome expansion and lineage-specific genetic innovations in the forest pathogenic fungi Armillaria.</title>
        <authorList>
            <person name="Sipos G."/>
            <person name="Prasanna A.N."/>
            <person name="Walter M.C."/>
            <person name="O'Connor E."/>
            <person name="Balint B."/>
            <person name="Krizsan K."/>
            <person name="Kiss B."/>
            <person name="Hess J."/>
            <person name="Varga T."/>
            <person name="Slot J."/>
            <person name="Riley R."/>
            <person name="Boka B."/>
            <person name="Rigling D."/>
            <person name="Barry K."/>
            <person name="Lee J."/>
            <person name="Mihaltcheva S."/>
            <person name="LaButti K."/>
            <person name="Lipzen A."/>
            <person name="Waldron R."/>
            <person name="Moloney N.M."/>
            <person name="Sperisen C."/>
            <person name="Kredics L."/>
            <person name="Vagvoelgyi C."/>
            <person name="Patrignani A."/>
            <person name="Fitzpatrick D."/>
            <person name="Nagy I."/>
            <person name="Doyle S."/>
            <person name="Anderson J.B."/>
            <person name="Grigoriev I.V."/>
            <person name="Gueldener U."/>
            <person name="Muensterkoetter M."/>
            <person name="Nagy L.G."/>
        </authorList>
    </citation>
    <scope>NUCLEOTIDE SEQUENCE [LARGE SCALE GENOMIC DNA]</scope>
    <source>
        <strain evidence="2">Ar21-2</strain>
    </source>
</reference>
<protein>
    <submittedName>
        <fullName evidence="1">Uncharacterized protein</fullName>
    </submittedName>
</protein>
<dbReference type="AlphaFoldDB" id="A0A2H3D7B8"/>
<dbReference type="EMBL" id="KZ293682">
    <property type="protein sequence ID" value="PBK86728.1"/>
    <property type="molecule type" value="Genomic_DNA"/>
</dbReference>
<dbReference type="PROSITE" id="PS51257">
    <property type="entry name" value="PROKAR_LIPOPROTEIN"/>
    <property type="match status" value="1"/>
</dbReference>
<gene>
    <name evidence="1" type="ORF">ARMGADRAFT_479091</name>
</gene>
<dbReference type="Proteomes" id="UP000217790">
    <property type="component" value="Unassembled WGS sequence"/>
</dbReference>
<evidence type="ECO:0000313" key="1">
    <source>
        <dbReference type="EMBL" id="PBK86728.1"/>
    </source>
</evidence>